<dbReference type="GO" id="GO:0005829">
    <property type="term" value="C:cytosol"/>
    <property type="evidence" value="ECO:0007669"/>
    <property type="project" value="TreeGrafter"/>
</dbReference>
<feature type="non-terminal residue" evidence="3">
    <location>
        <position position="325"/>
    </location>
</feature>
<dbReference type="InterPro" id="IPR006329">
    <property type="entry name" value="AMPD"/>
</dbReference>
<dbReference type="EMBL" id="JANBOI010001790">
    <property type="protein sequence ID" value="KAJ1726087.1"/>
    <property type="molecule type" value="Genomic_DNA"/>
</dbReference>
<dbReference type="Gene3D" id="3.20.20.140">
    <property type="entry name" value="Metal-dependent hydrolases"/>
    <property type="match status" value="1"/>
</dbReference>
<gene>
    <name evidence="3" type="primary">AMD1_1</name>
    <name evidence="3" type="ORF">LPJ61_005429</name>
</gene>
<accession>A0A9W7Y7M9</accession>
<dbReference type="OrthoDB" id="1723809at2759"/>
<feature type="region of interest" description="Disordered" evidence="2">
    <location>
        <begin position="1"/>
        <end position="34"/>
    </location>
</feature>
<dbReference type="AlphaFoldDB" id="A0A9W7Y7M9"/>
<dbReference type="EC" id="3.5.4.6" evidence="3"/>
<dbReference type="Proteomes" id="UP001143981">
    <property type="component" value="Unassembled WGS sequence"/>
</dbReference>
<comment type="caution">
    <text evidence="3">The sequence shown here is derived from an EMBL/GenBank/DDBJ whole genome shotgun (WGS) entry which is preliminary data.</text>
</comment>
<proteinExistence type="inferred from homology"/>
<dbReference type="GO" id="GO:0046033">
    <property type="term" value="P:AMP metabolic process"/>
    <property type="evidence" value="ECO:0007669"/>
    <property type="project" value="TreeGrafter"/>
</dbReference>
<sequence>MCLHSDMSRPASHGGSASTSGTSTPTGGGGSQAVMTLNSRASTNLEAGPSFVNAYYGAQAAAGTVSQLNSGQGPAAAAVVASQQGLAISDTAETAGPAHLGDALLRLSEDDDAASRKVEDEIRRMMAQVHLDDTAGMSESPSELRRIGAALTRCMALRDKYMQTSGQLERMNPKNQPGWSIYPPPPSPAWRDFKRRDTAEADDVNGFSFDACAIPAADGCVFALGADGLYSVHDSAEQRDAGAEPFTSAPSIKEFYVDLDYVLDTISDGPTKSWTYRRLGYLDARWQLHILLNEREETMQSKLVPHRDLYNVRKVDGHVHLAAAM</sequence>
<evidence type="ECO:0000313" key="4">
    <source>
        <dbReference type="Proteomes" id="UP001143981"/>
    </source>
</evidence>
<dbReference type="SUPFAM" id="SSF51556">
    <property type="entry name" value="Metallo-dependent hydrolases"/>
    <property type="match status" value="1"/>
</dbReference>
<dbReference type="PANTHER" id="PTHR11359">
    <property type="entry name" value="AMP DEAMINASE"/>
    <property type="match status" value="1"/>
</dbReference>
<keyword evidence="3" id="KW-0378">Hydrolase</keyword>
<evidence type="ECO:0000256" key="1">
    <source>
        <dbReference type="ARBA" id="ARBA00006676"/>
    </source>
</evidence>
<dbReference type="PANTHER" id="PTHR11359:SF0">
    <property type="entry name" value="AMP DEAMINASE"/>
    <property type="match status" value="1"/>
</dbReference>
<name>A0A9W7Y7M9_9FUNG</name>
<dbReference type="InterPro" id="IPR032466">
    <property type="entry name" value="Metal_Hydrolase"/>
</dbReference>
<dbReference type="Pfam" id="PF19326">
    <property type="entry name" value="AMP_deaminase"/>
    <property type="match status" value="1"/>
</dbReference>
<keyword evidence="4" id="KW-1185">Reference proteome</keyword>
<comment type="similarity">
    <text evidence="1">Belongs to the metallo-dependent hydrolases superfamily. Adenosine and AMP deaminases family.</text>
</comment>
<reference evidence="3" key="1">
    <citation type="submission" date="2022-07" db="EMBL/GenBank/DDBJ databases">
        <title>Phylogenomic reconstructions and comparative analyses of Kickxellomycotina fungi.</title>
        <authorList>
            <person name="Reynolds N.K."/>
            <person name="Stajich J.E."/>
            <person name="Barry K."/>
            <person name="Grigoriev I.V."/>
            <person name="Crous P."/>
            <person name="Smith M.E."/>
        </authorList>
    </citation>
    <scope>NUCLEOTIDE SEQUENCE</scope>
    <source>
        <strain evidence="3">BCRC 34381</strain>
    </source>
</reference>
<feature type="compositionally biased region" description="Low complexity" evidence="2">
    <location>
        <begin position="10"/>
        <end position="25"/>
    </location>
</feature>
<evidence type="ECO:0000313" key="3">
    <source>
        <dbReference type="EMBL" id="KAJ1726087.1"/>
    </source>
</evidence>
<evidence type="ECO:0000256" key="2">
    <source>
        <dbReference type="SAM" id="MobiDB-lite"/>
    </source>
</evidence>
<dbReference type="GO" id="GO:0032264">
    <property type="term" value="P:IMP salvage"/>
    <property type="evidence" value="ECO:0007669"/>
    <property type="project" value="InterPro"/>
</dbReference>
<dbReference type="GO" id="GO:0003876">
    <property type="term" value="F:AMP deaminase activity"/>
    <property type="evidence" value="ECO:0007669"/>
    <property type="project" value="UniProtKB-EC"/>
</dbReference>
<organism evidence="3 4">
    <name type="scientific">Coemansia biformis</name>
    <dbReference type="NCBI Taxonomy" id="1286918"/>
    <lineage>
        <taxon>Eukaryota</taxon>
        <taxon>Fungi</taxon>
        <taxon>Fungi incertae sedis</taxon>
        <taxon>Zoopagomycota</taxon>
        <taxon>Kickxellomycotina</taxon>
        <taxon>Kickxellomycetes</taxon>
        <taxon>Kickxellales</taxon>
        <taxon>Kickxellaceae</taxon>
        <taxon>Coemansia</taxon>
    </lineage>
</organism>
<protein>
    <submittedName>
        <fullName evidence="3">AMP deaminase</fullName>
        <ecNumber evidence="3">3.5.4.6</ecNumber>
    </submittedName>
</protein>